<evidence type="ECO:0000313" key="2">
    <source>
        <dbReference type="EMBL" id="GFJ87128.1"/>
    </source>
</evidence>
<reference evidence="2 3" key="2">
    <citation type="submission" date="2020-03" db="EMBL/GenBank/DDBJ databases">
        <authorList>
            <person name="Ichikawa N."/>
            <person name="Kimura A."/>
            <person name="Kitahashi Y."/>
            <person name="Uohara A."/>
        </authorList>
    </citation>
    <scope>NUCLEOTIDE SEQUENCE [LARGE SCALE GENOMIC DNA]</scope>
    <source>
        <strain evidence="2 3">NBRC 108638</strain>
    </source>
</reference>
<feature type="domain" description="Beta-lactamase-related" evidence="1">
    <location>
        <begin position="56"/>
        <end position="356"/>
    </location>
</feature>
<evidence type="ECO:0000313" key="3">
    <source>
        <dbReference type="Proteomes" id="UP000482960"/>
    </source>
</evidence>
<protein>
    <submittedName>
        <fullName evidence="2">Hydrolase</fullName>
    </submittedName>
</protein>
<sequence length="441" mass="47345">MDRRTVLTGLSGLAFAGTGLLAGAHAPAYGARNGATAIGTDDRTDELTGLLAAETAGGMPGAYAEVRESDQTYRFAVGVADVATGRPARPGAYHRIGGATKTFVGVAILQLAGERLIDLDAPIGRYLPDVVPDERGRHITVRMLLNHTSGLADFTRISLAAEGETVPDGVLFGSLRSIADTATRTISPRALARLGLGLPAVAAPGARWSYSNTGYVLLGLLIERVTRCAYEDVLTRRVLRPLGLRNTFLPRRRRLPDPHLDAYVPWSDGALREFTTYDMSWAWANCDLVSTAADMNRFYRLLLSGHALAPALLREMKATVPMSEQFPTFAGYGLGLLWLSSQCGRSWGHDGFAIGHNVFTRCTEDGTTAQFTVMENLNFYPTMSPQFPSHPIDVARARFMVGAMSACLAGTARLAEAVEAPVGFVPSPGWLQRLGAPAPAR</sequence>
<dbReference type="InterPro" id="IPR001466">
    <property type="entry name" value="Beta-lactam-related"/>
</dbReference>
<dbReference type="SUPFAM" id="SSF56601">
    <property type="entry name" value="beta-lactamase/transpeptidase-like"/>
    <property type="match status" value="1"/>
</dbReference>
<dbReference type="Proteomes" id="UP000482960">
    <property type="component" value="Unassembled WGS sequence"/>
</dbReference>
<organism evidence="2 3">
    <name type="scientific">Phytohabitans rumicis</name>
    <dbReference type="NCBI Taxonomy" id="1076125"/>
    <lineage>
        <taxon>Bacteria</taxon>
        <taxon>Bacillati</taxon>
        <taxon>Actinomycetota</taxon>
        <taxon>Actinomycetes</taxon>
        <taxon>Micromonosporales</taxon>
        <taxon>Micromonosporaceae</taxon>
    </lineage>
</organism>
<dbReference type="GO" id="GO:0016787">
    <property type="term" value="F:hydrolase activity"/>
    <property type="evidence" value="ECO:0007669"/>
    <property type="project" value="UniProtKB-KW"/>
</dbReference>
<gene>
    <name evidence="2" type="ORF">Prum_007700</name>
</gene>
<keyword evidence="3" id="KW-1185">Reference proteome</keyword>
<comment type="caution">
    <text evidence="2">The sequence shown here is derived from an EMBL/GenBank/DDBJ whole genome shotgun (WGS) entry which is preliminary data.</text>
</comment>
<reference evidence="2 3" key="1">
    <citation type="submission" date="2020-03" db="EMBL/GenBank/DDBJ databases">
        <title>Whole genome shotgun sequence of Phytohabitans rumicis NBRC 108638.</title>
        <authorList>
            <person name="Komaki H."/>
            <person name="Tamura T."/>
        </authorList>
    </citation>
    <scope>NUCLEOTIDE SEQUENCE [LARGE SCALE GENOMIC DNA]</scope>
    <source>
        <strain evidence="2 3">NBRC 108638</strain>
    </source>
</reference>
<dbReference type="Gene3D" id="3.40.710.10">
    <property type="entry name" value="DD-peptidase/beta-lactamase superfamily"/>
    <property type="match status" value="1"/>
</dbReference>
<dbReference type="PANTHER" id="PTHR46825:SF7">
    <property type="entry name" value="D-ALANYL-D-ALANINE CARBOXYPEPTIDASE"/>
    <property type="match status" value="1"/>
</dbReference>
<dbReference type="PANTHER" id="PTHR46825">
    <property type="entry name" value="D-ALANYL-D-ALANINE-CARBOXYPEPTIDASE/ENDOPEPTIDASE AMPH"/>
    <property type="match status" value="1"/>
</dbReference>
<name>A0A6V8KWS3_9ACTN</name>
<dbReference type="Pfam" id="PF00144">
    <property type="entry name" value="Beta-lactamase"/>
    <property type="match status" value="1"/>
</dbReference>
<accession>A0A6V8KWS3</accession>
<dbReference type="EMBL" id="BLPG01000001">
    <property type="protein sequence ID" value="GFJ87128.1"/>
    <property type="molecule type" value="Genomic_DNA"/>
</dbReference>
<dbReference type="InterPro" id="IPR050491">
    <property type="entry name" value="AmpC-like"/>
</dbReference>
<dbReference type="InterPro" id="IPR012338">
    <property type="entry name" value="Beta-lactam/transpept-like"/>
</dbReference>
<dbReference type="AlphaFoldDB" id="A0A6V8KWS3"/>
<evidence type="ECO:0000259" key="1">
    <source>
        <dbReference type="Pfam" id="PF00144"/>
    </source>
</evidence>
<proteinExistence type="predicted"/>
<dbReference type="RefSeq" id="WP_173073931.1">
    <property type="nucleotide sequence ID" value="NZ_BAABJB010000016.1"/>
</dbReference>
<keyword evidence="2" id="KW-0378">Hydrolase</keyword>